<evidence type="ECO:0000256" key="6">
    <source>
        <dbReference type="SAM" id="Phobius"/>
    </source>
</evidence>
<proteinExistence type="predicted"/>
<evidence type="ECO:0000313" key="8">
    <source>
        <dbReference type="WBParaSite" id="SMRG1_43530.1"/>
    </source>
</evidence>
<name>A0AA84ZQT8_9TREM</name>
<keyword evidence="2 6" id="KW-0812">Transmembrane</keyword>
<keyword evidence="4 6" id="KW-0472">Membrane</keyword>
<dbReference type="InterPro" id="IPR004031">
    <property type="entry name" value="PMP22/EMP/MP20/Claudin"/>
</dbReference>
<evidence type="ECO:0000256" key="3">
    <source>
        <dbReference type="ARBA" id="ARBA00022989"/>
    </source>
</evidence>
<dbReference type="Proteomes" id="UP000050790">
    <property type="component" value="Unassembled WGS sequence"/>
</dbReference>
<reference evidence="8" key="1">
    <citation type="submission" date="2023-11" db="UniProtKB">
        <authorList>
            <consortium name="WormBaseParasite"/>
        </authorList>
    </citation>
    <scope>IDENTIFICATION</scope>
</reference>
<evidence type="ECO:0000313" key="7">
    <source>
        <dbReference type="Proteomes" id="UP000050790"/>
    </source>
</evidence>
<dbReference type="WBParaSite" id="SMRG1_43530.1">
    <property type="protein sequence ID" value="SMRG1_43530.1"/>
    <property type="gene ID" value="SMRG1_43530"/>
</dbReference>
<feature type="compositionally biased region" description="Polar residues" evidence="5">
    <location>
        <begin position="285"/>
        <end position="298"/>
    </location>
</feature>
<accession>A0AA84ZQT8</accession>
<dbReference type="GO" id="GO:0016020">
    <property type="term" value="C:membrane"/>
    <property type="evidence" value="ECO:0007669"/>
    <property type="project" value="UniProtKB-SubCell"/>
</dbReference>
<evidence type="ECO:0000256" key="5">
    <source>
        <dbReference type="SAM" id="MobiDB-lite"/>
    </source>
</evidence>
<dbReference type="Gene3D" id="1.20.140.150">
    <property type="match status" value="1"/>
</dbReference>
<dbReference type="Pfam" id="PF13903">
    <property type="entry name" value="Claudin_2"/>
    <property type="match status" value="1"/>
</dbReference>
<evidence type="ECO:0000256" key="4">
    <source>
        <dbReference type="ARBA" id="ARBA00023136"/>
    </source>
</evidence>
<dbReference type="PANTHER" id="PTHR21284:SF12">
    <property type="entry name" value="EG:80H7.2 PROTEIN"/>
    <property type="match status" value="1"/>
</dbReference>
<protein>
    <recommendedName>
        <fullName evidence="9">Septate junction protein</fullName>
    </recommendedName>
</protein>
<feature type="transmembrane region" description="Helical" evidence="6">
    <location>
        <begin position="7"/>
        <end position="32"/>
    </location>
</feature>
<feature type="region of interest" description="Disordered" evidence="5">
    <location>
        <begin position="269"/>
        <end position="298"/>
    </location>
</feature>
<evidence type="ECO:0000256" key="2">
    <source>
        <dbReference type="ARBA" id="ARBA00022692"/>
    </source>
</evidence>
<organism evidence="7 8">
    <name type="scientific">Schistosoma margrebowiei</name>
    <dbReference type="NCBI Taxonomy" id="48269"/>
    <lineage>
        <taxon>Eukaryota</taxon>
        <taxon>Metazoa</taxon>
        <taxon>Spiralia</taxon>
        <taxon>Lophotrochozoa</taxon>
        <taxon>Platyhelminthes</taxon>
        <taxon>Trematoda</taxon>
        <taxon>Digenea</taxon>
        <taxon>Strigeidida</taxon>
        <taxon>Schistosomatoidea</taxon>
        <taxon>Schistosomatidae</taxon>
        <taxon>Schistosoma</taxon>
    </lineage>
</organism>
<dbReference type="PANTHER" id="PTHR21284">
    <property type="entry name" value="EG:80H7.2 PROTEIN"/>
    <property type="match status" value="1"/>
</dbReference>
<dbReference type="AlphaFoldDB" id="A0AA84ZQT8"/>
<comment type="subcellular location">
    <subcellularLocation>
        <location evidence="1">Membrane</location>
        <topology evidence="1">Multi-pass membrane protein</topology>
    </subcellularLocation>
</comment>
<feature type="transmembrane region" description="Helical" evidence="6">
    <location>
        <begin position="86"/>
        <end position="110"/>
    </location>
</feature>
<feature type="transmembrane region" description="Helical" evidence="6">
    <location>
        <begin position="131"/>
        <end position="151"/>
    </location>
</feature>
<evidence type="ECO:0008006" key="9">
    <source>
        <dbReference type="Google" id="ProtNLM"/>
    </source>
</evidence>
<sequence>MMENKRLFSCTVFFTTFGFCSNFISFVSPYWIQSVPEGNSQFQRIGLWTVCFDGYMRPALYDKAYFGCYYIYYVIYDRIRDWLNPIWLYTIQVTSSCGVLVHFLVMFIVLCQVTGAISKSDLKSLKFIASGHFFTSLTLAAALVAFAVARYDSRWMPYPELNILSWAYAVGVLSFICTFISFTISFITYIKLNDLIHQQNTNEHLLNNEEKMGISSPPFSVPHHSTFNEPNDYTEPRYIPDLPQSALSYIDSSNKNWNIKDSEITYNLDKQNKNDDDNDDDFDNPTNSRFNTLSYPKI</sequence>
<evidence type="ECO:0000256" key="1">
    <source>
        <dbReference type="ARBA" id="ARBA00004141"/>
    </source>
</evidence>
<keyword evidence="3 6" id="KW-1133">Transmembrane helix</keyword>
<feature type="transmembrane region" description="Helical" evidence="6">
    <location>
        <begin position="163"/>
        <end position="190"/>
    </location>
</feature>